<dbReference type="AlphaFoldDB" id="A0A3G1HH41"/>
<dbReference type="InterPro" id="IPR016186">
    <property type="entry name" value="C-type_lectin-like/link_sf"/>
</dbReference>
<keyword evidence="2" id="KW-0732">Signal</keyword>
<protein>
    <submittedName>
        <fullName evidence="4">LL12</fullName>
    </submittedName>
</protein>
<evidence type="ECO:0000259" key="3">
    <source>
        <dbReference type="PROSITE" id="PS50041"/>
    </source>
</evidence>
<keyword evidence="1" id="KW-1015">Disulfide bond</keyword>
<reference evidence="4" key="1">
    <citation type="journal article" date="2017" name="Biosensors 0">
        <title>Insights to antiviral activity of two different groups of Spodoptera exigua Hubner (Lepidoptera: Noctuidae) C-type lectins.</title>
        <authorList>
            <person name="Gasmi L."/>
            <person name="Jakubowska A.K."/>
            <person name="Ferre J."/>
            <person name="Ogliastro M."/>
            <person name="Herrero S."/>
        </authorList>
    </citation>
    <scope>NUCLEOTIDE SEQUENCE</scope>
</reference>
<feature type="signal peptide" evidence="2">
    <location>
        <begin position="1"/>
        <end position="21"/>
    </location>
</feature>
<gene>
    <name evidence="4" type="primary">LL12</name>
</gene>
<dbReference type="PROSITE" id="PS00615">
    <property type="entry name" value="C_TYPE_LECTIN_1"/>
    <property type="match status" value="2"/>
</dbReference>
<dbReference type="InterPro" id="IPR050111">
    <property type="entry name" value="C-type_lectin/snaclec_domain"/>
</dbReference>
<evidence type="ECO:0000256" key="1">
    <source>
        <dbReference type="ARBA" id="ARBA00023157"/>
    </source>
</evidence>
<organism evidence="4">
    <name type="scientific">Spodoptera exigua</name>
    <name type="common">Beet armyworm</name>
    <name type="synonym">Noctua fulgens</name>
    <dbReference type="NCBI Taxonomy" id="7107"/>
    <lineage>
        <taxon>Eukaryota</taxon>
        <taxon>Metazoa</taxon>
        <taxon>Ecdysozoa</taxon>
        <taxon>Arthropoda</taxon>
        <taxon>Hexapoda</taxon>
        <taxon>Insecta</taxon>
        <taxon>Pterygota</taxon>
        <taxon>Neoptera</taxon>
        <taxon>Endopterygota</taxon>
        <taxon>Lepidoptera</taxon>
        <taxon>Glossata</taxon>
        <taxon>Ditrysia</taxon>
        <taxon>Noctuoidea</taxon>
        <taxon>Noctuidae</taxon>
        <taxon>Amphipyrinae</taxon>
        <taxon>Spodoptera</taxon>
    </lineage>
</organism>
<name>A0A3G1HH41_SPOEX</name>
<evidence type="ECO:0000256" key="2">
    <source>
        <dbReference type="SAM" id="SignalP"/>
    </source>
</evidence>
<dbReference type="PANTHER" id="PTHR22803">
    <property type="entry name" value="MANNOSE, PHOSPHOLIPASE, LECTIN RECEPTOR RELATED"/>
    <property type="match status" value="1"/>
</dbReference>
<dbReference type="SUPFAM" id="SSF56436">
    <property type="entry name" value="C-type lectin-like"/>
    <property type="match status" value="2"/>
</dbReference>
<dbReference type="InterPro" id="IPR018378">
    <property type="entry name" value="C-type_lectin_CS"/>
</dbReference>
<dbReference type="Gene3D" id="3.10.100.10">
    <property type="entry name" value="Mannose-Binding Protein A, subunit A"/>
    <property type="match status" value="2"/>
</dbReference>
<feature type="domain" description="C-type lectin" evidence="3">
    <location>
        <begin position="179"/>
        <end position="304"/>
    </location>
</feature>
<dbReference type="SMART" id="SM00034">
    <property type="entry name" value="CLECT"/>
    <property type="match status" value="2"/>
</dbReference>
<dbReference type="Pfam" id="PF00059">
    <property type="entry name" value="Lectin_C"/>
    <property type="match status" value="2"/>
</dbReference>
<evidence type="ECO:0000313" key="4">
    <source>
        <dbReference type="EMBL" id="AQX37247.1"/>
    </source>
</evidence>
<proteinExistence type="evidence at transcript level"/>
<dbReference type="EMBL" id="KY111311">
    <property type="protein sequence ID" value="AQX37247.1"/>
    <property type="molecule type" value="mRNA"/>
</dbReference>
<feature type="domain" description="C-type lectin" evidence="3">
    <location>
        <begin position="42"/>
        <end position="155"/>
    </location>
</feature>
<sequence>MVSKILLFVVVFNLVSDYSYGQRNKKFFRKDYKYLEEVEGFYKIHTLHKTWSEAKRACALEGASLFYPENDDEAHAVLSFWNATQPYRWVHVGISDLIVKGVFETIDGLPVSDVYNNWGPGEPNDAGGVEDCVILRQDGTLNDDQCNKKFPFICKKSLQSLEWNQRCNFPNLDYVYNEQIGRCYKFHLNPLNWTEAYAVCNAEQSYLAVINTQQEADYLVALTESVPKDKVPGNYMRGAVHLGFHNRANEGWQAVRGTSLDDTGYTCWGTNQPDGGEKEQCGSMFYNGLLNDISCGTRAFFICEHEVDTLSSALDDRFGDAVVLS</sequence>
<dbReference type="InterPro" id="IPR001304">
    <property type="entry name" value="C-type_lectin-like"/>
</dbReference>
<dbReference type="PROSITE" id="PS50041">
    <property type="entry name" value="C_TYPE_LECTIN_2"/>
    <property type="match status" value="2"/>
</dbReference>
<feature type="chain" id="PRO_5018291264" evidence="2">
    <location>
        <begin position="22"/>
        <end position="325"/>
    </location>
</feature>
<dbReference type="CDD" id="cd00037">
    <property type="entry name" value="CLECT"/>
    <property type="match status" value="1"/>
</dbReference>
<accession>A0A3G1HH41</accession>
<dbReference type="InterPro" id="IPR016187">
    <property type="entry name" value="CTDL_fold"/>
</dbReference>